<protein>
    <submittedName>
        <fullName evidence="1">Uncharacterized protein</fullName>
    </submittedName>
</protein>
<dbReference type="Proteomes" id="UP000004459">
    <property type="component" value="Unassembled WGS sequence"/>
</dbReference>
<dbReference type="GeneID" id="63973198"/>
<dbReference type="RefSeq" id="WP_007492587.1">
    <property type="nucleotide sequence ID" value="NZ_JH417803.1"/>
</dbReference>
<evidence type="ECO:0000313" key="2">
    <source>
        <dbReference type="Proteomes" id="UP000004459"/>
    </source>
</evidence>
<dbReference type="EMBL" id="AGCK01000227">
    <property type="protein sequence ID" value="EHM44320.1"/>
    <property type="molecule type" value="Genomic_DNA"/>
</dbReference>
<accession>G9YT49</accession>
<sequence>MLSEWQKNVDKYIPPQLSGYDFICRVPVYIPVQEIGLTVWERRVQVLSFVQECVLTAIRIGSKSLPDLADQFGLPESIMLQIVSQLDSEQLAAVSCGDIVLTDLGKKVLESQKKVKTLRSQLSRISVNQITGEVSDTPLLGTYREPPRGQAYLLEKYPLNLEFLRSQFDTLAVIYRESRLANVVFQSTAESAELYRILDISYHTLSYQREFCFVYLNQADRSLAFHFQSGIQAYADVLAEQLNCRHLGAWNLFSPPNRPCAASPEEEQLPHDLIAAFKLRGVQSDWADLLEAAYYADRPLLDGELQDILYHCAAFKAPRIFIQAPFLAELLNDDILRTIFSAHTKEVIVRYNRNDYQADFILGRMGKLRKDCVLTTVPSEDISSVKFCFGTACFIQGQYAAKETVYKRRLYKLCAEITFNSAQIDSLWNDLLEIGSEAPSKS</sequence>
<dbReference type="HOGENOM" id="CLU_619290_0_0_9"/>
<proteinExistence type="predicted"/>
<reference evidence="1 2" key="1">
    <citation type="submission" date="2011-08" db="EMBL/GenBank/DDBJ databases">
        <authorList>
            <person name="Weinstock G."/>
            <person name="Sodergren E."/>
            <person name="Clifton S."/>
            <person name="Fulton L."/>
            <person name="Fulton B."/>
            <person name="Courtney L."/>
            <person name="Fronick C."/>
            <person name="Harrison M."/>
            <person name="Strong C."/>
            <person name="Farmer C."/>
            <person name="Delahaunty K."/>
            <person name="Markovic C."/>
            <person name="Hall O."/>
            <person name="Minx P."/>
            <person name="Tomlinson C."/>
            <person name="Mitreva M."/>
            <person name="Hou S."/>
            <person name="Chen J."/>
            <person name="Wollam A."/>
            <person name="Pepin K.H."/>
            <person name="Johnson M."/>
            <person name="Bhonagiri V."/>
            <person name="Zhang X."/>
            <person name="Suruliraj S."/>
            <person name="Warren W."/>
            <person name="Chinwalla A."/>
            <person name="Mardis E.R."/>
            <person name="Wilson R.K."/>
        </authorList>
    </citation>
    <scope>NUCLEOTIDE SEQUENCE [LARGE SCALE GENOMIC DNA]</scope>
    <source>
        <strain evidence="1 2">ATCC 29863</strain>
    </source>
</reference>
<dbReference type="AlphaFoldDB" id="G9YT49"/>
<evidence type="ECO:0000313" key="1">
    <source>
        <dbReference type="EMBL" id="EHM44320.1"/>
    </source>
</evidence>
<comment type="caution">
    <text evidence="1">The sequence shown here is derived from an EMBL/GenBank/DDBJ whole genome shotgun (WGS) entry which is preliminary data.</text>
</comment>
<name>G9YT49_FLAPL</name>
<dbReference type="PATRIC" id="fig|411475.3.peg.2341"/>
<gene>
    <name evidence="1" type="ORF">HMPREF0372_02709</name>
</gene>
<organism evidence="1 2">
    <name type="scientific">Flavonifractor plautii ATCC 29863</name>
    <dbReference type="NCBI Taxonomy" id="411475"/>
    <lineage>
        <taxon>Bacteria</taxon>
        <taxon>Bacillati</taxon>
        <taxon>Bacillota</taxon>
        <taxon>Clostridia</taxon>
        <taxon>Eubacteriales</taxon>
        <taxon>Oscillospiraceae</taxon>
        <taxon>Flavonifractor</taxon>
    </lineage>
</organism>